<feature type="transmembrane region" description="Helical" evidence="8">
    <location>
        <begin position="12"/>
        <end position="30"/>
    </location>
</feature>
<keyword evidence="3 8" id="KW-0812">Transmembrane</keyword>
<proteinExistence type="predicted"/>
<keyword evidence="4 8" id="KW-1133">Transmembrane helix</keyword>
<evidence type="ECO:0000256" key="8">
    <source>
        <dbReference type="SAM" id="Phobius"/>
    </source>
</evidence>
<evidence type="ECO:0000313" key="11">
    <source>
        <dbReference type="Proteomes" id="UP000655410"/>
    </source>
</evidence>
<dbReference type="Pfam" id="PF07885">
    <property type="entry name" value="Ion_trans_2"/>
    <property type="match status" value="1"/>
</dbReference>
<keyword evidence="5" id="KW-0406">Ion transport</keyword>
<dbReference type="SUPFAM" id="SSF81324">
    <property type="entry name" value="Voltage-gated potassium channels"/>
    <property type="match status" value="1"/>
</dbReference>
<gene>
    <name evidence="10" type="ORF">GCM10011584_01020</name>
</gene>
<reference evidence="11" key="1">
    <citation type="journal article" date="2019" name="Int. J. Syst. Evol. Microbiol.">
        <title>The Global Catalogue of Microorganisms (GCM) 10K type strain sequencing project: providing services to taxonomists for standard genome sequencing and annotation.</title>
        <authorList>
            <consortium name="The Broad Institute Genomics Platform"/>
            <consortium name="The Broad Institute Genome Sequencing Center for Infectious Disease"/>
            <person name="Wu L."/>
            <person name="Ma J."/>
        </authorList>
    </citation>
    <scope>NUCLEOTIDE SEQUENCE [LARGE SCALE GENOMIC DNA]</scope>
    <source>
        <strain evidence="11">CGMCC 4.7371</strain>
    </source>
</reference>
<evidence type="ECO:0000256" key="3">
    <source>
        <dbReference type="ARBA" id="ARBA00022692"/>
    </source>
</evidence>
<evidence type="ECO:0000256" key="1">
    <source>
        <dbReference type="ARBA" id="ARBA00004141"/>
    </source>
</evidence>
<evidence type="ECO:0000256" key="4">
    <source>
        <dbReference type="ARBA" id="ARBA00022989"/>
    </source>
</evidence>
<keyword evidence="11" id="KW-1185">Reference proteome</keyword>
<dbReference type="InterPro" id="IPR013099">
    <property type="entry name" value="K_chnl_dom"/>
</dbReference>
<comment type="subcellular location">
    <subcellularLocation>
        <location evidence="1">Membrane</location>
        <topology evidence="1">Multi-pass membrane protein</topology>
    </subcellularLocation>
</comment>
<dbReference type="PANTHER" id="PTHR11537:SF254">
    <property type="entry name" value="POTASSIUM VOLTAGE-GATED CHANNEL PROTEIN SHAB"/>
    <property type="match status" value="1"/>
</dbReference>
<feature type="transmembrane region" description="Helical" evidence="8">
    <location>
        <begin position="42"/>
        <end position="63"/>
    </location>
</feature>
<evidence type="ECO:0000313" key="10">
    <source>
        <dbReference type="EMBL" id="GGO84149.1"/>
    </source>
</evidence>
<feature type="transmembrane region" description="Helical" evidence="8">
    <location>
        <begin position="176"/>
        <end position="200"/>
    </location>
</feature>
<evidence type="ECO:0000256" key="6">
    <source>
        <dbReference type="ARBA" id="ARBA00023136"/>
    </source>
</evidence>
<keyword evidence="7" id="KW-0407">Ion channel</keyword>
<evidence type="ECO:0000256" key="2">
    <source>
        <dbReference type="ARBA" id="ARBA00022448"/>
    </source>
</evidence>
<comment type="caution">
    <text evidence="10">The sequence shown here is derived from an EMBL/GenBank/DDBJ whole genome shotgun (WGS) entry which is preliminary data.</text>
</comment>
<dbReference type="PANTHER" id="PTHR11537">
    <property type="entry name" value="VOLTAGE-GATED POTASSIUM CHANNEL"/>
    <property type="match status" value="1"/>
</dbReference>
<dbReference type="Gene3D" id="1.10.287.70">
    <property type="match status" value="1"/>
</dbReference>
<accession>A0ABQ2N5N7</accession>
<organism evidence="10 11">
    <name type="scientific">Nocardioides phosphati</name>
    <dbReference type="NCBI Taxonomy" id="1867775"/>
    <lineage>
        <taxon>Bacteria</taxon>
        <taxon>Bacillati</taxon>
        <taxon>Actinomycetota</taxon>
        <taxon>Actinomycetes</taxon>
        <taxon>Propionibacteriales</taxon>
        <taxon>Nocardioidaceae</taxon>
        <taxon>Nocardioides</taxon>
    </lineage>
</organism>
<dbReference type="Gene3D" id="1.20.120.350">
    <property type="entry name" value="Voltage-gated potassium channels. Chain C"/>
    <property type="match status" value="1"/>
</dbReference>
<dbReference type="RefSeq" id="WP_188781864.1">
    <property type="nucleotide sequence ID" value="NZ_BMNI01000001.1"/>
</dbReference>
<name>A0ABQ2N5N7_9ACTN</name>
<feature type="transmembrane region" description="Helical" evidence="8">
    <location>
        <begin position="115"/>
        <end position="135"/>
    </location>
</feature>
<dbReference type="Proteomes" id="UP000655410">
    <property type="component" value="Unassembled WGS sequence"/>
</dbReference>
<protein>
    <recommendedName>
        <fullName evidence="9">Potassium channel domain-containing protein</fullName>
    </recommendedName>
</protein>
<dbReference type="InterPro" id="IPR028325">
    <property type="entry name" value="VG_K_chnl"/>
</dbReference>
<evidence type="ECO:0000256" key="7">
    <source>
        <dbReference type="ARBA" id="ARBA00023303"/>
    </source>
</evidence>
<sequence>MTLERWERIWEIPLIGLALAFLVAYAWPILDPRLDPDVTSFLTAVSWTVWAVFALDFAARLWLAEDRRQYAISRWYDVALIAVPLLRPLRLLRLLALARILSRSATRTLVGRTTLYVVGTAIAAVGLGALAMLDAEHDAPGANIRTIGDALWWAATTVATVGYGDRYPVTTEGRFVAVALMLVGIALIGSITAAVAAWFISQVEAERAND</sequence>
<dbReference type="EMBL" id="BMNI01000001">
    <property type="protein sequence ID" value="GGO84149.1"/>
    <property type="molecule type" value="Genomic_DNA"/>
</dbReference>
<dbReference type="Gene3D" id="1.20.5.110">
    <property type="match status" value="1"/>
</dbReference>
<feature type="domain" description="Potassium channel" evidence="9">
    <location>
        <begin position="145"/>
        <end position="199"/>
    </location>
</feature>
<keyword evidence="2" id="KW-0813">Transport</keyword>
<evidence type="ECO:0000259" key="9">
    <source>
        <dbReference type="Pfam" id="PF07885"/>
    </source>
</evidence>
<dbReference type="InterPro" id="IPR027359">
    <property type="entry name" value="Volt_channel_dom_sf"/>
</dbReference>
<evidence type="ECO:0000256" key="5">
    <source>
        <dbReference type="ARBA" id="ARBA00023065"/>
    </source>
</evidence>
<keyword evidence="6 8" id="KW-0472">Membrane</keyword>